<keyword evidence="3" id="KW-1185">Reference proteome</keyword>
<sequence length="693" mass="78394">MRSPQLTNPKVNLPLDTICELPNILSEEEAADLVKAIDGQYYREWCPEGFDRRHRVQRYSSSDKNSLGNNDEKSMEDVFGWIFDRIISRSEEGQVSSPMMLHRPFEVIAIEHTPSSCHSTVKIFEQNEFCPCHPTSSDSSTDTLPKVSCNCYIAQLTLMSNAMHSIEKPLLRQLEKWDLAEPIDEHETKFSMEKNGVIIRRGDCLWNWRGCVSDICQGNDSVEDAPSIGLCSDMTNCSIDVTKSKQGIVRTQKLIASNKRCIVITFHGIRPPKSVPSPTNDTNIRIPKQVTPSLPLSKLLTIIVTTSPIRSHPSTQLLEHTFDTFHFAGDEFAYECPKVIVCDGCRVVAEEGSSSSSDREEKKDDNAHHQRKVTRKYSNMKQNLRNGIATIEQANNYTEFKLRLRKLCDEANSTSSDQTKNPFRNTQVVELEERHGYGFALRHALYHCVNTPYVCVIQHDRTFMRPAPVAEVVSAMRNDPEQSIKYVGLTMRSNLMYYDIFGGKYGRRAVDEFKTMILRPEELCIGDNAYGVDGSSATKLIGYDTAQRQLASEAIKETYRGSHQCITHNEWVQLHPQQDGYHQLSLTPTLFWYDNTHIVQTSHYRDFIFNPYFKMVARGGFVEDKLSPCLIRSCERLGLRAGHAKFGCYLLDDHSGVVFTGHLDGGTYGISGPPPSSNESAPCQEESKINSGR</sequence>
<dbReference type="Proteomes" id="UP001530293">
    <property type="component" value="Unassembled WGS sequence"/>
</dbReference>
<organism evidence="2 3">
    <name type="scientific">Discostella pseudostelligera</name>
    <dbReference type="NCBI Taxonomy" id="259834"/>
    <lineage>
        <taxon>Eukaryota</taxon>
        <taxon>Sar</taxon>
        <taxon>Stramenopiles</taxon>
        <taxon>Ochrophyta</taxon>
        <taxon>Bacillariophyta</taxon>
        <taxon>Coscinodiscophyceae</taxon>
        <taxon>Thalassiosirophycidae</taxon>
        <taxon>Stephanodiscales</taxon>
        <taxon>Stephanodiscaceae</taxon>
        <taxon>Discostella</taxon>
    </lineage>
</organism>
<feature type="compositionally biased region" description="Basic and acidic residues" evidence="1">
    <location>
        <begin position="357"/>
        <end position="368"/>
    </location>
</feature>
<gene>
    <name evidence="2" type="ORF">ACHAWU_001622</name>
</gene>
<dbReference type="EMBL" id="JALLBG020000131">
    <property type="protein sequence ID" value="KAL3762677.1"/>
    <property type="molecule type" value="Genomic_DNA"/>
</dbReference>
<dbReference type="AlphaFoldDB" id="A0ABD3MGH1"/>
<reference evidence="2 3" key="1">
    <citation type="submission" date="2024-10" db="EMBL/GenBank/DDBJ databases">
        <title>Updated reference genomes for cyclostephanoid diatoms.</title>
        <authorList>
            <person name="Roberts W.R."/>
            <person name="Alverson A.J."/>
        </authorList>
    </citation>
    <scope>NUCLEOTIDE SEQUENCE [LARGE SCALE GENOMIC DNA]</scope>
    <source>
        <strain evidence="2 3">AJA232-27</strain>
    </source>
</reference>
<evidence type="ECO:0000313" key="3">
    <source>
        <dbReference type="Proteomes" id="UP001530293"/>
    </source>
</evidence>
<feature type="region of interest" description="Disordered" evidence="1">
    <location>
        <begin position="669"/>
        <end position="693"/>
    </location>
</feature>
<name>A0ABD3MGH1_9STRA</name>
<comment type="caution">
    <text evidence="2">The sequence shown here is derived from an EMBL/GenBank/DDBJ whole genome shotgun (WGS) entry which is preliminary data.</text>
</comment>
<feature type="region of interest" description="Disordered" evidence="1">
    <location>
        <begin position="352"/>
        <end position="378"/>
    </location>
</feature>
<accession>A0ABD3MGH1</accession>
<evidence type="ECO:0000313" key="2">
    <source>
        <dbReference type="EMBL" id="KAL3762677.1"/>
    </source>
</evidence>
<protein>
    <submittedName>
        <fullName evidence="2">Uncharacterized protein</fullName>
    </submittedName>
</protein>
<proteinExistence type="predicted"/>
<evidence type="ECO:0000256" key="1">
    <source>
        <dbReference type="SAM" id="MobiDB-lite"/>
    </source>
</evidence>